<accession>A0A5E7ATQ0</accession>
<evidence type="ECO:0000256" key="4">
    <source>
        <dbReference type="RuleBase" id="RU003744"/>
    </source>
</evidence>
<dbReference type="SMART" id="SM00062">
    <property type="entry name" value="PBPb"/>
    <property type="match status" value="1"/>
</dbReference>
<dbReference type="InterPro" id="IPR051455">
    <property type="entry name" value="Bact_solute-bind_prot3"/>
</dbReference>
<dbReference type="AlphaFoldDB" id="A0A5E7ATQ0"/>
<dbReference type="InterPro" id="IPR018313">
    <property type="entry name" value="SBP_3_CS"/>
</dbReference>
<organism evidence="7 8">
    <name type="scientific">Pseudomonas fluorescens</name>
    <dbReference type="NCBI Taxonomy" id="294"/>
    <lineage>
        <taxon>Bacteria</taxon>
        <taxon>Pseudomonadati</taxon>
        <taxon>Pseudomonadota</taxon>
        <taxon>Gammaproteobacteria</taxon>
        <taxon>Pseudomonadales</taxon>
        <taxon>Pseudomonadaceae</taxon>
        <taxon>Pseudomonas</taxon>
    </lineage>
</organism>
<keyword evidence="2" id="KW-0813">Transport</keyword>
<dbReference type="OrthoDB" id="7241844at2"/>
<dbReference type="GO" id="GO:0005576">
    <property type="term" value="C:extracellular region"/>
    <property type="evidence" value="ECO:0007669"/>
    <property type="project" value="TreeGrafter"/>
</dbReference>
<evidence type="ECO:0000256" key="2">
    <source>
        <dbReference type="ARBA" id="ARBA00022448"/>
    </source>
</evidence>
<evidence type="ECO:0000256" key="3">
    <source>
        <dbReference type="ARBA" id="ARBA00022729"/>
    </source>
</evidence>
<feature type="signal peptide" evidence="5">
    <location>
        <begin position="1"/>
        <end position="24"/>
    </location>
</feature>
<reference evidence="7 8" key="1">
    <citation type="submission" date="2019-09" db="EMBL/GenBank/DDBJ databases">
        <authorList>
            <person name="Chandra G."/>
            <person name="Truman W A."/>
        </authorList>
    </citation>
    <scope>NUCLEOTIDE SEQUENCE [LARGE SCALE GENOMIC DNA]</scope>
    <source>
        <strain evidence="7">PS723</strain>
    </source>
</reference>
<dbReference type="PANTHER" id="PTHR30085:SF6">
    <property type="entry name" value="ABC TRANSPORTER GLUTAMINE-BINDING PROTEIN GLNH"/>
    <property type="match status" value="1"/>
</dbReference>
<dbReference type="PROSITE" id="PS01039">
    <property type="entry name" value="SBP_BACTERIAL_3"/>
    <property type="match status" value="1"/>
</dbReference>
<evidence type="ECO:0000313" key="7">
    <source>
        <dbReference type="EMBL" id="VVN80094.1"/>
    </source>
</evidence>
<dbReference type="GO" id="GO:0006865">
    <property type="term" value="P:amino acid transport"/>
    <property type="evidence" value="ECO:0007669"/>
    <property type="project" value="TreeGrafter"/>
</dbReference>
<evidence type="ECO:0000259" key="6">
    <source>
        <dbReference type="SMART" id="SM00062"/>
    </source>
</evidence>
<gene>
    <name evidence="7" type="primary">glnH_2</name>
    <name evidence="7" type="ORF">PS723_01018</name>
</gene>
<dbReference type="SUPFAM" id="SSF53850">
    <property type="entry name" value="Periplasmic binding protein-like II"/>
    <property type="match status" value="1"/>
</dbReference>
<evidence type="ECO:0000256" key="1">
    <source>
        <dbReference type="ARBA" id="ARBA00010333"/>
    </source>
</evidence>
<dbReference type="Gene3D" id="3.40.190.10">
    <property type="entry name" value="Periplasmic binding protein-like II"/>
    <property type="match status" value="2"/>
</dbReference>
<dbReference type="EMBL" id="CABVHY010000004">
    <property type="protein sequence ID" value="VVN80094.1"/>
    <property type="molecule type" value="Genomic_DNA"/>
</dbReference>
<dbReference type="Proteomes" id="UP000379480">
    <property type="component" value="Unassembled WGS sequence"/>
</dbReference>
<keyword evidence="3 5" id="KW-0732">Signal</keyword>
<feature type="chain" id="PRO_5022981204" evidence="5">
    <location>
        <begin position="25"/>
        <end position="275"/>
    </location>
</feature>
<dbReference type="InterPro" id="IPR001638">
    <property type="entry name" value="Solute-binding_3/MltF_N"/>
</dbReference>
<proteinExistence type="inferred from homology"/>
<dbReference type="Pfam" id="PF00497">
    <property type="entry name" value="SBP_bac_3"/>
    <property type="match status" value="1"/>
</dbReference>
<evidence type="ECO:0000313" key="8">
    <source>
        <dbReference type="Proteomes" id="UP000379480"/>
    </source>
</evidence>
<comment type="similarity">
    <text evidence="1 4">Belongs to the bacterial solute-binding protein 3 family.</text>
</comment>
<name>A0A5E7ATQ0_PSEFL</name>
<sequence length="275" mass="29678" precursor="true">MLEVLKKLCVGVVAMASVSAIAMADQLEDVRGRGTLTVGIKNDYMPFGFLDREGNLKGFEIDLAEAVAKKILGPAGKIEFVPVVASNRIELLKAGRIDLVLATLGETPERARVVDFTDAYYSMAGIVLLAPKETTVKTWDDTKGRKLCGVQGNMFNRILSEKYGAQPVLFSGTSELFNAFKDGRCEGIAFDGPILQQKLSDPDWAGKYKIALETFSYIPIAGGVRKGEPAFLEAVNKAIRSAAADGVMVNAEKNYSMGTSDYVTKRADDAKASGF</sequence>
<protein>
    <submittedName>
        <fullName evidence="7">ABC transporter glutamine-binding protein GlnH</fullName>
    </submittedName>
</protein>
<evidence type="ECO:0000256" key="5">
    <source>
        <dbReference type="SAM" id="SignalP"/>
    </source>
</evidence>
<feature type="domain" description="Solute-binding protein family 3/N-terminal" evidence="6">
    <location>
        <begin position="35"/>
        <end position="258"/>
    </location>
</feature>
<dbReference type="PANTHER" id="PTHR30085">
    <property type="entry name" value="AMINO ACID ABC TRANSPORTER PERMEASE"/>
    <property type="match status" value="1"/>
</dbReference>
<dbReference type="GO" id="GO:0030288">
    <property type="term" value="C:outer membrane-bounded periplasmic space"/>
    <property type="evidence" value="ECO:0007669"/>
    <property type="project" value="TreeGrafter"/>
</dbReference>
<dbReference type="RefSeq" id="WP_150802589.1">
    <property type="nucleotide sequence ID" value="NZ_CABVHY010000004.1"/>
</dbReference>